<evidence type="ECO:0000256" key="4">
    <source>
        <dbReference type="ARBA" id="ARBA00022692"/>
    </source>
</evidence>
<evidence type="ECO:0000256" key="6">
    <source>
        <dbReference type="ARBA" id="ARBA00022741"/>
    </source>
</evidence>
<dbReference type="CDD" id="cd00371">
    <property type="entry name" value="HMA"/>
    <property type="match status" value="1"/>
</dbReference>
<keyword evidence="4 11" id="KW-0812">Transmembrane</keyword>
<dbReference type="Proteomes" id="UP000461276">
    <property type="component" value="Unassembled WGS sequence"/>
</dbReference>
<dbReference type="RefSeq" id="WP_005857312.1">
    <property type="nucleotide sequence ID" value="NZ_BQOC01000001.1"/>
</dbReference>
<dbReference type="Proteomes" id="UP001198806">
    <property type="component" value="Unassembled WGS sequence"/>
</dbReference>
<dbReference type="PANTHER" id="PTHR43520:SF8">
    <property type="entry name" value="P-TYPE CU(+) TRANSPORTER"/>
    <property type="match status" value="1"/>
</dbReference>
<evidence type="ECO:0000256" key="10">
    <source>
        <dbReference type="ARBA" id="ARBA00023136"/>
    </source>
</evidence>
<feature type="transmembrane region" description="Helical" evidence="11">
    <location>
        <begin position="683"/>
        <end position="702"/>
    </location>
</feature>
<accession>A0A173R6S5</accession>
<dbReference type="InterPro" id="IPR023299">
    <property type="entry name" value="ATPase_P-typ_cyto_dom_N"/>
</dbReference>
<keyword evidence="3 11" id="KW-1003">Cell membrane</keyword>
<dbReference type="FunFam" id="2.70.150.10:FF:000020">
    <property type="entry name" value="Copper-exporting P-type ATPase A"/>
    <property type="match status" value="1"/>
</dbReference>
<dbReference type="Gene3D" id="3.40.1110.10">
    <property type="entry name" value="Calcium-transporting ATPase, cytoplasmic domain N"/>
    <property type="match status" value="1"/>
</dbReference>
<feature type="transmembrane region" description="Helical" evidence="11">
    <location>
        <begin position="97"/>
        <end position="115"/>
    </location>
</feature>
<dbReference type="InterPro" id="IPR023298">
    <property type="entry name" value="ATPase_P-typ_TM_dom_sf"/>
</dbReference>
<dbReference type="SUPFAM" id="SSF81665">
    <property type="entry name" value="Calcium ATPase, transmembrane domain M"/>
    <property type="match status" value="1"/>
</dbReference>
<evidence type="ECO:0000313" key="26">
    <source>
        <dbReference type="Proteomes" id="UP000501982"/>
    </source>
</evidence>
<dbReference type="InterPro" id="IPR018303">
    <property type="entry name" value="ATPase_P-typ_P_site"/>
</dbReference>
<dbReference type="EMBL" id="WKMO01000004">
    <property type="protein sequence ID" value="MSB72958.1"/>
    <property type="molecule type" value="Genomic_DNA"/>
</dbReference>
<keyword evidence="10 11" id="KW-0472">Membrane</keyword>
<dbReference type="Pfam" id="PF00122">
    <property type="entry name" value="E1-E2_ATPase"/>
    <property type="match status" value="1"/>
</dbReference>
<reference evidence="22" key="2">
    <citation type="submission" date="2017-04" db="EMBL/GenBank/DDBJ databases">
        <title>Function of individual gut microbiota members based on whole genome sequencing of pure cultures obtained from chicken caecum.</title>
        <authorList>
            <person name="Medvecky M."/>
            <person name="Cejkova D."/>
            <person name="Polansky O."/>
            <person name="Karasova D."/>
            <person name="Kubasova T."/>
            <person name="Cizek A."/>
            <person name="Rychlik I."/>
        </authorList>
    </citation>
    <scope>NUCLEOTIDE SEQUENCE [LARGE SCALE GENOMIC DNA]</scope>
    <source>
        <strain evidence="22">An199</strain>
    </source>
</reference>
<evidence type="ECO:0000256" key="8">
    <source>
        <dbReference type="ARBA" id="ARBA00022967"/>
    </source>
</evidence>
<dbReference type="PROSITE" id="PS00154">
    <property type="entry name" value="ATPASE_E1_E2"/>
    <property type="match status" value="1"/>
</dbReference>
<evidence type="ECO:0000256" key="7">
    <source>
        <dbReference type="ARBA" id="ARBA00022840"/>
    </source>
</evidence>
<name>A0A173R6S5_PARDI</name>
<dbReference type="GO" id="GO:0005886">
    <property type="term" value="C:plasma membrane"/>
    <property type="evidence" value="ECO:0007669"/>
    <property type="project" value="UniProtKB-SubCell"/>
</dbReference>
<feature type="domain" description="HMA" evidence="12">
    <location>
        <begin position="5"/>
        <end position="71"/>
    </location>
</feature>
<dbReference type="PRINTS" id="PR00119">
    <property type="entry name" value="CATATPASE"/>
</dbReference>
<evidence type="ECO:0000313" key="18">
    <source>
        <dbReference type="EMBL" id="MSB72958.1"/>
    </source>
</evidence>
<evidence type="ECO:0000313" key="19">
    <source>
        <dbReference type="EMBL" id="OUP18833.1"/>
    </source>
</evidence>
<comment type="similarity">
    <text evidence="2 11">Belongs to the cation transport ATPase (P-type) (TC 3.A.3) family. Type IB subfamily.</text>
</comment>
<keyword evidence="8" id="KW-1278">Translocase</keyword>
<dbReference type="InterPro" id="IPR023214">
    <property type="entry name" value="HAD_sf"/>
</dbReference>
<evidence type="ECO:0000313" key="15">
    <source>
        <dbReference type="EMBL" id="MDB9140707.1"/>
    </source>
</evidence>
<dbReference type="Proteomes" id="UP000095591">
    <property type="component" value="Unassembled WGS sequence"/>
</dbReference>
<dbReference type="InterPro" id="IPR001757">
    <property type="entry name" value="P_typ_ATPase"/>
</dbReference>
<feature type="transmembrane region" description="Helical" evidence="11">
    <location>
        <begin position="339"/>
        <end position="361"/>
    </location>
</feature>
<reference evidence="20 26" key="5">
    <citation type="submission" date="2020-04" db="EMBL/GenBank/DDBJ databases">
        <title>Complete Genomes and Methylome analysis of CBBP consortium that reverse antibiotic-induced susceptibility to vancomycin-resistant Enterococcus faecium infection.</title>
        <authorList>
            <person name="Fomenkov A."/>
            <person name="Zhang Z."/>
            <person name="Pamer E."/>
            <person name="Roberts R.J."/>
        </authorList>
    </citation>
    <scope>NUCLEOTIDE SEQUENCE [LARGE SCALE GENOMIC DNA]</scope>
    <source>
        <strain evidence="26">CBBP</strain>
        <strain evidence="20">CBBP-1</strain>
    </source>
</reference>
<keyword evidence="13" id="KW-0378">Hydrolase</keyword>
<feature type="transmembrane region" description="Helical" evidence="11">
    <location>
        <begin position="121"/>
        <end position="139"/>
    </location>
</feature>
<dbReference type="GO" id="GO:0005524">
    <property type="term" value="F:ATP binding"/>
    <property type="evidence" value="ECO:0007669"/>
    <property type="project" value="UniProtKB-UniRule"/>
</dbReference>
<dbReference type="InterPro" id="IPR044492">
    <property type="entry name" value="P_typ_ATPase_HD_dom"/>
</dbReference>
<evidence type="ECO:0000313" key="24">
    <source>
        <dbReference type="Proteomes" id="UP000461276"/>
    </source>
</evidence>
<gene>
    <name evidence="13" type="primary">pacS_2</name>
    <name evidence="19" type="ORF">B5F32_10440</name>
    <name evidence="13" type="ORF">ERS852429_00295</name>
    <name evidence="16" type="ORF">GKD59_07095</name>
    <name evidence="17" type="ORF">GKD67_03345</name>
    <name evidence="18" type="ORF">GKD70_06555</name>
    <name evidence="20" type="ORF">HHO38_05605</name>
    <name evidence="14" type="ORF">LI194_13420</name>
    <name evidence="15" type="ORF">PN612_19640</name>
</gene>
<evidence type="ECO:0000313" key="25">
    <source>
        <dbReference type="Proteomes" id="UP000463337"/>
    </source>
</evidence>
<dbReference type="InterPro" id="IPR008250">
    <property type="entry name" value="ATPase_P-typ_transduc_dom_A_sf"/>
</dbReference>
<dbReference type="GO" id="GO:0016887">
    <property type="term" value="F:ATP hydrolysis activity"/>
    <property type="evidence" value="ECO:0007669"/>
    <property type="project" value="InterPro"/>
</dbReference>
<reference evidence="14" key="6">
    <citation type="submission" date="2021-10" db="EMBL/GenBank/DDBJ databases">
        <title>Collection of gut derived symbiotic bacterial strains cultured from healthy donors.</title>
        <authorList>
            <person name="Lin H."/>
            <person name="Littmann E."/>
            <person name="Kohout C."/>
            <person name="Pamer E.G."/>
        </authorList>
    </citation>
    <scope>NUCLEOTIDE SEQUENCE</scope>
    <source>
        <strain evidence="14">DFI.2.94</strain>
    </source>
</reference>
<dbReference type="Pfam" id="PF00702">
    <property type="entry name" value="Hydrolase"/>
    <property type="match status" value="1"/>
</dbReference>
<keyword evidence="6 11" id="KW-0547">Nucleotide-binding</keyword>
<dbReference type="SUPFAM" id="SSF55008">
    <property type="entry name" value="HMA, heavy metal-associated domain"/>
    <property type="match status" value="1"/>
</dbReference>
<dbReference type="GO" id="GO:0055070">
    <property type="term" value="P:copper ion homeostasis"/>
    <property type="evidence" value="ECO:0007669"/>
    <property type="project" value="TreeGrafter"/>
</dbReference>
<dbReference type="Proteomes" id="UP000463337">
    <property type="component" value="Unassembled WGS sequence"/>
</dbReference>
<reference evidence="23 24" key="4">
    <citation type="journal article" date="2019" name="Nat. Med.">
        <title>A library of human gut bacterial isolates paired with longitudinal multiomics data enables mechanistic microbiome research.</title>
        <authorList>
            <person name="Poyet M."/>
            <person name="Groussin M."/>
            <person name="Gibbons S.M."/>
            <person name="Avila-Pacheco J."/>
            <person name="Jiang X."/>
            <person name="Kearney S.M."/>
            <person name="Perrotta A.R."/>
            <person name="Berdy B."/>
            <person name="Zhao S."/>
            <person name="Lieberman T.D."/>
            <person name="Swanson P.K."/>
            <person name="Smith M."/>
            <person name="Roesemann S."/>
            <person name="Alexander J.E."/>
            <person name="Rich S.A."/>
            <person name="Livny J."/>
            <person name="Vlamakis H."/>
            <person name="Clish C."/>
            <person name="Bullock K."/>
            <person name="Deik A."/>
            <person name="Scott J."/>
            <person name="Pierce K.A."/>
            <person name="Xavier R.J."/>
            <person name="Alm E.J."/>
        </authorList>
    </citation>
    <scope>NUCLEOTIDE SEQUENCE [LARGE SCALE GENOMIC DNA]</scope>
    <source>
        <strain evidence="18 23">BIOML-A20</strain>
        <strain evidence="16 25">BIOML-A41</strain>
        <strain evidence="17 24">BIOML-A9</strain>
    </source>
</reference>
<dbReference type="NCBIfam" id="TIGR01511">
    <property type="entry name" value="ATPase-IB1_Cu"/>
    <property type="match status" value="1"/>
</dbReference>
<evidence type="ECO:0000313" key="14">
    <source>
        <dbReference type="EMBL" id="MCB6518796.1"/>
    </source>
</evidence>
<dbReference type="PROSITE" id="PS50846">
    <property type="entry name" value="HMA_2"/>
    <property type="match status" value="1"/>
</dbReference>
<reference evidence="19" key="3">
    <citation type="journal article" date="2018" name="BMC Genomics">
        <title>Whole genome sequencing and function prediction of 133 gut anaerobes isolated from chicken caecum in pure cultures.</title>
        <authorList>
            <person name="Medvecky M."/>
            <person name="Cejkova D."/>
            <person name="Polansky O."/>
            <person name="Karasova D."/>
            <person name="Kubasova T."/>
            <person name="Cizek A."/>
            <person name="Rychlik I."/>
        </authorList>
    </citation>
    <scope>NUCLEOTIDE SEQUENCE</scope>
    <source>
        <strain evidence="19">An199</strain>
    </source>
</reference>
<evidence type="ECO:0000256" key="3">
    <source>
        <dbReference type="ARBA" id="ARBA00022475"/>
    </source>
</evidence>
<dbReference type="EMBL" id="JAJCNI010000015">
    <property type="protein sequence ID" value="MCB6518796.1"/>
    <property type="molecule type" value="Genomic_DNA"/>
</dbReference>
<dbReference type="SFLD" id="SFLDF00027">
    <property type="entry name" value="p-type_atpase"/>
    <property type="match status" value="1"/>
</dbReference>
<dbReference type="GO" id="GO:0043682">
    <property type="term" value="F:P-type divalent copper transporter activity"/>
    <property type="evidence" value="ECO:0007669"/>
    <property type="project" value="TreeGrafter"/>
</dbReference>
<dbReference type="InterPro" id="IPR006121">
    <property type="entry name" value="HMA_dom"/>
</dbReference>
<dbReference type="EMBL" id="WKLT01000005">
    <property type="protein sequence ID" value="MRY57678.1"/>
    <property type="molecule type" value="Genomic_DNA"/>
</dbReference>
<dbReference type="PANTHER" id="PTHR43520">
    <property type="entry name" value="ATP7, ISOFORM B"/>
    <property type="match status" value="1"/>
</dbReference>
<feature type="transmembrane region" description="Helical" evidence="11">
    <location>
        <begin position="186"/>
        <end position="205"/>
    </location>
</feature>
<dbReference type="SUPFAM" id="SSF81653">
    <property type="entry name" value="Calcium ATPase, transduction domain A"/>
    <property type="match status" value="1"/>
</dbReference>
<dbReference type="GO" id="GO:0005507">
    <property type="term" value="F:copper ion binding"/>
    <property type="evidence" value="ECO:0007669"/>
    <property type="project" value="TreeGrafter"/>
</dbReference>
<dbReference type="OrthoDB" id="9770315at2"/>
<keyword evidence="7 11" id="KW-0067">ATP-binding</keyword>
<sequence>MKDLETIILPVLEMSCAVCANNVENTVKGLPGVEEASVNFAANTLSVKYHPSLITPQKMREAVQEAGYDLVVEVEDPTAVQEEMAREHYRKLRRNTIGAWVLSIPLALLGMVFMHTPGGNWIMMALALVIMIVFGRSFYVNGVRHALHGSANMDTLVALSTSIAFLFSFFNTVYPRFWYEKGLEPHVYYEASGVIIAFVLLGKLLEERAKNSTSSAIKSLMGLQPKTARRVRDGQEEEVSISFLRVGDLVSVRPGEKIPVDGTVSQGSSSVDESMLSGEPIPVVKSQGDRVLAGTINQKGAFLMEATGVGSATVLSQIVQMVQAAQGSKAPVQRIVDKISGIFVPIVVGLAILTFIVWLVVGGSGYFSYALLSAVSVLVIACPCALGLATPTALMVGMGKGAEHHILIKDAFALENLCKVDTVVLDKTGTLTEGVPEVTDSFWISEASRDMLDILYTAEMKSEHPLASAILSWLKGTEAAEIDADSFESVTGRGIQMQVHGVTYWVGSKGFLETFKAMVPPEAGREIIRWEEDGKSIVYYGWESELLAVMAISDRLKPTSGEAVEALKEMGIEVHLLTGDGKRTAETVAAMLDIRHYKADVLPSDKEEYIRSLQAAGRKVAMVGDGINDSQALARADVSIAMGKGTDIAMDVAMVTLITSDLMLLPDAIRLSKRTVRSIHQNLFWAFIYNLIGIPLAAGVLFPVNGLLLNPMLASAAMAFSSVSVVLNSLRLKWSKL</sequence>
<evidence type="ECO:0000313" key="20">
    <source>
        <dbReference type="EMBL" id="QJE27841.1"/>
    </source>
</evidence>
<dbReference type="InterPro" id="IPR027256">
    <property type="entry name" value="P-typ_ATPase_IB"/>
</dbReference>
<dbReference type="NCBIfam" id="TIGR01494">
    <property type="entry name" value="ATPase_P-type"/>
    <property type="match status" value="1"/>
</dbReference>
<evidence type="ECO:0000259" key="12">
    <source>
        <dbReference type="PROSITE" id="PS50846"/>
    </source>
</evidence>
<evidence type="ECO:0000256" key="11">
    <source>
        <dbReference type="RuleBase" id="RU362081"/>
    </source>
</evidence>
<dbReference type="AlphaFoldDB" id="A0A173R6S5"/>
<dbReference type="SFLD" id="SFLDG00002">
    <property type="entry name" value="C1.7:_P-type_atpase_like"/>
    <property type="match status" value="1"/>
</dbReference>
<dbReference type="EMBL" id="NFJX01000008">
    <property type="protein sequence ID" value="OUP18833.1"/>
    <property type="molecule type" value="Genomic_DNA"/>
</dbReference>
<evidence type="ECO:0000313" key="21">
    <source>
        <dbReference type="Proteomes" id="UP000095591"/>
    </source>
</evidence>
<dbReference type="CDD" id="cd02094">
    <property type="entry name" value="P-type_ATPase_Cu-like"/>
    <property type="match status" value="1"/>
</dbReference>
<evidence type="ECO:0000256" key="1">
    <source>
        <dbReference type="ARBA" id="ARBA00004651"/>
    </source>
</evidence>
<dbReference type="InterPro" id="IPR036412">
    <property type="entry name" value="HAD-like_sf"/>
</dbReference>
<reference evidence="13 21" key="1">
    <citation type="submission" date="2015-09" db="EMBL/GenBank/DDBJ databases">
        <authorList>
            <consortium name="Pathogen Informatics"/>
        </authorList>
    </citation>
    <scope>NUCLEOTIDE SEQUENCE [LARGE SCALE GENOMIC DNA]</scope>
    <source>
        <strain evidence="13 21">2789STDY5608872</strain>
    </source>
</reference>
<evidence type="ECO:0000313" key="13">
    <source>
        <dbReference type="EMBL" id="CUM73674.1"/>
    </source>
</evidence>
<dbReference type="Proteomes" id="UP000441609">
    <property type="component" value="Unassembled WGS sequence"/>
</dbReference>
<protein>
    <submittedName>
        <fullName evidence="13">Cation-transporting ATPase PacS</fullName>
        <ecNumber evidence="13">3.6.3.-</ecNumber>
    </submittedName>
    <submittedName>
        <fullName evidence="19">Copper-translocating P-type ATPase</fullName>
    </submittedName>
    <submittedName>
        <fullName evidence="14">Heavy metal translocating P-type ATPase</fullName>
    </submittedName>
</protein>
<dbReference type="EMBL" id="WKMY01000001">
    <property type="protein sequence ID" value="MRY92290.1"/>
    <property type="molecule type" value="Genomic_DNA"/>
</dbReference>
<dbReference type="EMBL" id="JAQMPX010000143">
    <property type="protein sequence ID" value="MDB9140707.1"/>
    <property type="molecule type" value="Genomic_DNA"/>
</dbReference>
<dbReference type="GO" id="GO:0060003">
    <property type="term" value="P:copper ion export"/>
    <property type="evidence" value="ECO:0007669"/>
    <property type="project" value="UniProtKB-ARBA"/>
</dbReference>
<dbReference type="Gene3D" id="2.70.150.10">
    <property type="entry name" value="Calcium-transporting ATPase, cytoplasmic transduction domain A"/>
    <property type="match status" value="1"/>
</dbReference>
<evidence type="ECO:0000256" key="5">
    <source>
        <dbReference type="ARBA" id="ARBA00022723"/>
    </source>
</evidence>
<keyword evidence="5 11" id="KW-0479">Metal-binding</keyword>
<feature type="transmembrane region" description="Helical" evidence="11">
    <location>
        <begin position="151"/>
        <end position="174"/>
    </location>
</feature>
<evidence type="ECO:0000313" key="22">
    <source>
        <dbReference type="Proteomes" id="UP000195950"/>
    </source>
</evidence>
<dbReference type="Gene3D" id="3.30.70.100">
    <property type="match status" value="1"/>
</dbReference>
<dbReference type="EC" id="3.6.3.-" evidence="13"/>
<evidence type="ECO:0000256" key="2">
    <source>
        <dbReference type="ARBA" id="ARBA00006024"/>
    </source>
</evidence>
<dbReference type="Gene3D" id="3.40.50.1000">
    <property type="entry name" value="HAD superfamily/HAD-like"/>
    <property type="match status" value="1"/>
</dbReference>
<dbReference type="Proteomes" id="UP001211522">
    <property type="component" value="Unassembled WGS sequence"/>
</dbReference>
<dbReference type="InterPro" id="IPR059000">
    <property type="entry name" value="ATPase_P-type_domA"/>
</dbReference>
<dbReference type="Proteomes" id="UP000501982">
    <property type="component" value="Chromosome"/>
</dbReference>
<evidence type="ECO:0000313" key="17">
    <source>
        <dbReference type="EMBL" id="MRY92290.1"/>
    </source>
</evidence>
<feature type="transmembrane region" description="Helical" evidence="11">
    <location>
        <begin position="367"/>
        <end position="390"/>
    </location>
</feature>
<dbReference type="SUPFAM" id="SSF56784">
    <property type="entry name" value="HAD-like"/>
    <property type="match status" value="1"/>
</dbReference>
<evidence type="ECO:0000313" key="16">
    <source>
        <dbReference type="EMBL" id="MRY57678.1"/>
    </source>
</evidence>
<dbReference type="Proteomes" id="UP000195950">
    <property type="component" value="Unassembled WGS sequence"/>
</dbReference>
<dbReference type="SFLD" id="SFLDS00003">
    <property type="entry name" value="Haloacid_Dehalogenase"/>
    <property type="match status" value="1"/>
</dbReference>
<reference evidence="15" key="7">
    <citation type="submission" date="2023-01" db="EMBL/GenBank/DDBJ databases">
        <title>Human gut microbiome strain richness.</title>
        <authorList>
            <person name="Chen-Liaw A."/>
        </authorList>
    </citation>
    <scope>NUCLEOTIDE SEQUENCE</scope>
    <source>
        <strain evidence="15">D35st1_E5_D35t1_190705</strain>
    </source>
</reference>
<dbReference type="FunFam" id="3.30.70.100:FF:000001">
    <property type="entry name" value="ATPase copper transporting beta"/>
    <property type="match status" value="1"/>
</dbReference>
<comment type="subcellular location">
    <subcellularLocation>
        <location evidence="1">Cell membrane</location>
        <topology evidence="1">Multi-pass membrane protein</topology>
    </subcellularLocation>
</comment>
<feature type="transmembrane region" description="Helical" evidence="11">
    <location>
        <begin position="708"/>
        <end position="730"/>
    </location>
</feature>
<dbReference type="InterPro" id="IPR036163">
    <property type="entry name" value="HMA_dom_sf"/>
</dbReference>
<dbReference type="Pfam" id="PF00403">
    <property type="entry name" value="HMA"/>
    <property type="match status" value="1"/>
</dbReference>
<keyword evidence="9 11" id="KW-1133">Transmembrane helix</keyword>
<evidence type="ECO:0000256" key="9">
    <source>
        <dbReference type="ARBA" id="ARBA00022989"/>
    </source>
</evidence>
<dbReference type="PRINTS" id="PR00943">
    <property type="entry name" value="CUATPASE"/>
</dbReference>
<evidence type="ECO:0000313" key="23">
    <source>
        <dbReference type="Proteomes" id="UP000441609"/>
    </source>
</evidence>
<dbReference type="EMBL" id="CP051672">
    <property type="protein sequence ID" value="QJE27841.1"/>
    <property type="molecule type" value="Genomic_DNA"/>
</dbReference>
<proteinExistence type="inferred from homology"/>
<dbReference type="EMBL" id="CYXP01000001">
    <property type="protein sequence ID" value="CUM73674.1"/>
    <property type="molecule type" value="Genomic_DNA"/>
</dbReference>
<organism evidence="13 21">
    <name type="scientific">Parabacteroides distasonis</name>
    <dbReference type="NCBI Taxonomy" id="823"/>
    <lineage>
        <taxon>Bacteria</taxon>
        <taxon>Pseudomonadati</taxon>
        <taxon>Bacteroidota</taxon>
        <taxon>Bacteroidia</taxon>
        <taxon>Bacteroidales</taxon>
        <taxon>Tannerellaceae</taxon>
        <taxon>Parabacteroides</taxon>
    </lineage>
</organism>
<dbReference type="NCBIfam" id="TIGR01525">
    <property type="entry name" value="ATPase-IB_hvy"/>
    <property type="match status" value="1"/>
</dbReference>